<reference evidence="9" key="1">
    <citation type="submission" date="2022-07" db="EMBL/GenBank/DDBJ databases">
        <title>Draft genome sequence of Zalerion maritima ATCC 34329, a (micro)plastics degrading marine fungus.</title>
        <authorList>
            <person name="Paco A."/>
            <person name="Goncalves M.F.M."/>
            <person name="Rocha-Santos T.A.P."/>
            <person name="Alves A."/>
        </authorList>
    </citation>
    <scope>NUCLEOTIDE SEQUENCE</scope>
    <source>
        <strain evidence="9">ATCC 34329</strain>
    </source>
</reference>
<evidence type="ECO:0000256" key="1">
    <source>
        <dbReference type="ARBA" id="ARBA00004567"/>
    </source>
</evidence>
<evidence type="ECO:0000256" key="5">
    <source>
        <dbReference type="ARBA" id="ARBA00023010"/>
    </source>
</evidence>
<organism evidence="9 10">
    <name type="scientific">Zalerion maritima</name>
    <dbReference type="NCBI Taxonomy" id="339359"/>
    <lineage>
        <taxon>Eukaryota</taxon>
        <taxon>Fungi</taxon>
        <taxon>Dikarya</taxon>
        <taxon>Ascomycota</taxon>
        <taxon>Pezizomycotina</taxon>
        <taxon>Sordariomycetes</taxon>
        <taxon>Lulworthiomycetidae</taxon>
        <taxon>Lulworthiales</taxon>
        <taxon>Lulworthiaceae</taxon>
        <taxon>Zalerion</taxon>
    </lineage>
</organism>
<keyword evidence="2" id="KW-0813">Transport</keyword>
<dbReference type="Proteomes" id="UP001201980">
    <property type="component" value="Unassembled WGS sequence"/>
</dbReference>
<evidence type="ECO:0000256" key="4">
    <source>
        <dbReference type="ARBA" id="ARBA00022927"/>
    </source>
</evidence>
<dbReference type="InterPro" id="IPR024882">
    <property type="entry name" value="NUP58/p45/49"/>
</dbReference>
<keyword evidence="10" id="KW-1185">Reference proteome</keyword>
<dbReference type="Pfam" id="PF13634">
    <property type="entry name" value="Nucleoporin_FG"/>
    <property type="match status" value="1"/>
</dbReference>
<dbReference type="Gene3D" id="6.10.140.1350">
    <property type="match status" value="1"/>
</dbReference>
<comment type="caution">
    <text evidence="9">The sequence shown here is derived from an EMBL/GenBank/DDBJ whole genome shotgun (WGS) entry which is preliminary data.</text>
</comment>
<keyword evidence="3" id="KW-0509">mRNA transport</keyword>
<feature type="compositionally biased region" description="Polar residues" evidence="8">
    <location>
        <begin position="7"/>
        <end position="31"/>
    </location>
</feature>
<accession>A0AAD5RYU2</accession>
<feature type="compositionally biased region" description="Low complexity" evidence="8">
    <location>
        <begin position="219"/>
        <end position="234"/>
    </location>
</feature>
<evidence type="ECO:0000256" key="6">
    <source>
        <dbReference type="ARBA" id="ARBA00023132"/>
    </source>
</evidence>
<feature type="region of interest" description="Disordered" evidence="8">
    <location>
        <begin position="145"/>
        <end position="251"/>
    </location>
</feature>
<evidence type="ECO:0000256" key="2">
    <source>
        <dbReference type="ARBA" id="ARBA00022448"/>
    </source>
</evidence>
<evidence type="ECO:0000313" key="9">
    <source>
        <dbReference type="EMBL" id="KAJ2906323.1"/>
    </source>
</evidence>
<evidence type="ECO:0000256" key="8">
    <source>
        <dbReference type="SAM" id="MobiDB-lite"/>
    </source>
</evidence>
<dbReference type="GO" id="GO:0015031">
    <property type="term" value="P:protein transport"/>
    <property type="evidence" value="ECO:0007669"/>
    <property type="project" value="UniProtKB-KW"/>
</dbReference>
<dbReference type="Pfam" id="PF21121">
    <property type="entry name" value="Nup49_C"/>
    <property type="match status" value="1"/>
</dbReference>
<keyword evidence="7" id="KW-0539">Nucleus</keyword>
<feature type="region of interest" description="Disordered" evidence="8">
    <location>
        <begin position="1"/>
        <end position="116"/>
    </location>
</feature>
<feature type="compositionally biased region" description="Polar residues" evidence="8">
    <location>
        <begin position="235"/>
        <end position="251"/>
    </location>
</feature>
<keyword evidence="5" id="KW-0811">Translocation</keyword>
<dbReference type="GO" id="GO:0005643">
    <property type="term" value="C:nuclear pore"/>
    <property type="evidence" value="ECO:0007669"/>
    <property type="project" value="UniProtKB-SubCell"/>
</dbReference>
<keyword evidence="6" id="KW-0906">Nuclear pore complex</keyword>
<dbReference type="GO" id="GO:0017056">
    <property type="term" value="F:structural constituent of nuclear pore"/>
    <property type="evidence" value="ECO:0007669"/>
    <property type="project" value="InterPro"/>
</dbReference>
<evidence type="ECO:0000256" key="3">
    <source>
        <dbReference type="ARBA" id="ARBA00022816"/>
    </source>
</evidence>
<keyword evidence="4" id="KW-0653">Protein transport</keyword>
<dbReference type="PANTHER" id="PTHR13437">
    <property type="entry name" value="NUCLEOPORIN P58/P45 NUCLEOPORIN-LIKE PROTEIN 1"/>
    <property type="match status" value="1"/>
</dbReference>
<comment type="subcellular location">
    <subcellularLocation>
        <location evidence="1">Nucleus</location>
        <location evidence="1">Nuclear pore complex</location>
    </subcellularLocation>
</comment>
<proteinExistence type="predicted"/>
<dbReference type="PANTHER" id="PTHR13437:SF2">
    <property type="entry name" value="NUCLEOPORIN P58_P45"/>
    <property type="match status" value="1"/>
</dbReference>
<protein>
    <submittedName>
        <fullName evidence="9">Nucleoporin nup49 protein</fullName>
    </submittedName>
</protein>
<evidence type="ECO:0000256" key="7">
    <source>
        <dbReference type="ARBA" id="ARBA00023242"/>
    </source>
</evidence>
<sequence>MFGRSASGPSGLTINTGAANTFGGSSNSSQPPAGGGLFGSSNTQPSQPVQSNGLFGSVKPATSGLFGSSAATTTASSTTNTTATQPQQGSGLFGSTAATSQPQQQQSSGIFGSSTATAKPATGGLFGASTINQDNQQQHQAGGLFGASTMNQPARSTGGGLFGAASAQQPQQQQPQAGGSLFGNNPAQAAGGGGGLFGQSTTQNTMQQQQQQRPGGAFGLSSQPQQHQPSLGLGSSTNAGLTMGQTNTQTVPGVRIDVSNLRGTTRFNDLQEDLQKQIQMIDLGIQRAQSEKNELDAFMPAHGEQIDAIPNDVKFVARKYAGVDSALAGDANAISVVRGMVNEDAENAKLSFRAVDNLKLPSAYHTQGLWRSGNMAGAGGEADAESQQDLVGFFSRAAGEMDDQLQRYTRNLAEIETHMSGVNAGLVEQIQKIMANKSNGGGINSTEDRLAELAAVLREFEESILQVAGKVGTAREGVTHLQLGDFMGRSKGLSG</sequence>
<dbReference type="InterPro" id="IPR025574">
    <property type="entry name" value="Nucleoporin_FG_rpt"/>
</dbReference>
<dbReference type="GO" id="GO:0051028">
    <property type="term" value="P:mRNA transport"/>
    <property type="evidence" value="ECO:0007669"/>
    <property type="project" value="UniProtKB-KW"/>
</dbReference>
<feature type="compositionally biased region" description="Low complexity" evidence="8">
    <location>
        <begin position="68"/>
        <end position="84"/>
    </location>
</feature>
<name>A0AAD5RYU2_9PEZI</name>
<dbReference type="EMBL" id="JAKWBI020000015">
    <property type="protein sequence ID" value="KAJ2906323.1"/>
    <property type="molecule type" value="Genomic_DNA"/>
</dbReference>
<feature type="compositionally biased region" description="Low complexity" evidence="8">
    <location>
        <begin position="198"/>
        <end position="212"/>
    </location>
</feature>
<feature type="compositionally biased region" description="Polar residues" evidence="8">
    <location>
        <begin position="39"/>
        <end position="54"/>
    </location>
</feature>
<evidence type="ECO:0000313" key="10">
    <source>
        <dbReference type="Proteomes" id="UP001201980"/>
    </source>
</evidence>
<gene>
    <name evidence="9" type="ORF">MKZ38_002039</name>
</gene>
<feature type="compositionally biased region" description="Low complexity" evidence="8">
    <location>
        <begin position="163"/>
        <end position="189"/>
    </location>
</feature>
<dbReference type="GO" id="GO:0008139">
    <property type="term" value="F:nuclear localization sequence binding"/>
    <property type="evidence" value="ECO:0007669"/>
    <property type="project" value="InterPro"/>
</dbReference>
<feature type="compositionally biased region" description="Low complexity" evidence="8">
    <location>
        <begin position="94"/>
        <end position="115"/>
    </location>
</feature>
<dbReference type="AlphaFoldDB" id="A0AAD5RYU2"/>